<comment type="similarity">
    <text evidence="1">Belongs to the esterase D family.</text>
</comment>
<accession>A0AA41ZCN8</accession>
<dbReference type="Pfam" id="PF00756">
    <property type="entry name" value="Esterase"/>
    <property type="match status" value="1"/>
</dbReference>
<protein>
    <submittedName>
        <fullName evidence="3">Alpha/beta hydrolase-fold protein</fullName>
    </submittedName>
</protein>
<dbReference type="EMBL" id="JANFAV010000017">
    <property type="protein sequence ID" value="MCW6536907.1"/>
    <property type="molecule type" value="Genomic_DNA"/>
</dbReference>
<sequence>MSDTVFNAAARSPLVRPNAEQWDITSKITGRTYRIYVAAPAGAEEQPPGGYPVIYLNDGDFDFHTAADALIMQGIGREIRPAYLVGIGYGKDWQTASRTRCADLLPTQPDAATLAGLEASPLTKGATYGEAEAFHQFLIKELRPLIAASYPVDHGEAVLWGHSFGGLFALHVLFNHPETYRTYLVNSPSINWSGGAILQDEAKLTAAMLQDQVAPRVLLTAGEYEERLAGHVKLHPGVTREQMQEMLTAFGMVTNVVALGERLKALEGPPGYEADAVIFGEETHLSVIPAAISRGLRFALPL</sequence>
<dbReference type="InterPro" id="IPR000801">
    <property type="entry name" value="Esterase-like"/>
</dbReference>
<dbReference type="SUPFAM" id="SSF53474">
    <property type="entry name" value="alpha/beta-Hydrolases"/>
    <property type="match status" value="1"/>
</dbReference>
<proteinExistence type="inferred from homology"/>
<dbReference type="PANTHER" id="PTHR40841:SF2">
    <property type="entry name" value="SIDEROPHORE-DEGRADING ESTERASE (EUROFUNG)"/>
    <property type="match status" value="1"/>
</dbReference>
<keyword evidence="2 3" id="KW-0378">Hydrolase</keyword>
<comment type="caution">
    <text evidence="3">The sequence shown here is derived from an EMBL/GenBank/DDBJ whole genome shotgun (WGS) entry which is preliminary data.</text>
</comment>
<evidence type="ECO:0000313" key="3">
    <source>
        <dbReference type="EMBL" id="MCW6536907.1"/>
    </source>
</evidence>
<keyword evidence="4" id="KW-1185">Reference proteome</keyword>
<dbReference type="GO" id="GO:0016788">
    <property type="term" value="F:hydrolase activity, acting on ester bonds"/>
    <property type="evidence" value="ECO:0007669"/>
    <property type="project" value="TreeGrafter"/>
</dbReference>
<organism evidence="3 4">
    <name type="scientific">Sphingomonas lycopersici</name>
    <dbReference type="NCBI Taxonomy" id="2951807"/>
    <lineage>
        <taxon>Bacteria</taxon>
        <taxon>Pseudomonadati</taxon>
        <taxon>Pseudomonadota</taxon>
        <taxon>Alphaproteobacteria</taxon>
        <taxon>Sphingomonadales</taxon>
        <taxon>Sphingomonadaceae</taxon>
        <taxon>Sphingomonas</taxon>
    </lineage>
</organism>
<dbReference type="Gene3D" id="3.40.50.1820">
    <property type="entry name" value="alpha/beta hydrolase"/>
    <property type="match status" value="1"/>
</dbReference>
<evidence type="ECO:0000313" key="4">
    <source>
        <dbReference type="Proteomes" id="UP001165565"/>
    </source>
</evidence>
<dbReference type="RefSeq" id="WP_265270720.1">
    <property type="nucleotide sequence ID" value="NZ_JANFAV010000017.1"/>
</dbReference>
<dbReference type="InterPro" id="IPR052558">
    <property type="entry name" value="Siderophore_Hydrolase_D"/>
</dbReference>
<dbReference type="InterPro" id="IPR029058">
    <property type="entry name" value="AB_hydrolase_fold"/>
</dbReference>
<evidence type="ECO:0000256" key="1">
    <source>
        <dbReference type="ARBA" id="ARBA00005622"/>
    </source>
</evidence>
<gene>
    <name evidence="3" type="ORF">NEE01_19185</name>
</gene>
<dbReference type="PANTHER" id="PTHR40841">
    <property type="entry name" value="SIDEROPHORE TRIACETYLFUSARININE C ESTERASE"/>
    <property type="match status" value="1"/>
</dbReference>
<dbReference type="AlphaFoldDB" id="A0AA41ZCN8"/>
<reference evidence="3" key="1">
    <citation type="submission" date="2022-06" db="EMBL/GenBank/DDBJ databases">
        <title>Sphingomonas sp. nov. isolated from rhizosphere soil of tomato.</title>
        <authorList>
            <person name="Dong H."/>
            <person name="Gao R."/>
        </authorList>
    </citation>
    <scope>NUCLEOTIDE SEQUENCE</scope>
    <source>
        <strain evidence="3">MMSM24</strain>
    </source>
</reference>
<name>A0AA41ZCN8_9SPHN</name>
<dbReference type="Proteomes" id="UP001165565">
    <property type="component" value="Unassembled WGS sequence"/>
</dbReference>
<evidence type="ECO:0000256" key="2">
    <source>
        <dbReference type="ARBA" id="ARBA00022801"/>
    </source>
</evidence>